<protein>
    <submittedName>
        <fullName evidence="1">Uncharacterized protein</fullName>
    </submittedName>
</protein>
<evidence type="ECO:0000313" key="1">
    <source>
        <dbReference type="EMBL" id="KZR32269.1"/>
    </source>
</evidence>
<organism evidence="1 2">
    <name type="scientific">Enterobacter genomosp. S</name>
    <dbReference type="NCBI Taxonomy" id="2364151"/>
    <lineage>
        <taxon>Bacteria</taxon>
        <taxon>Pseudomonadati</taxon>
        <taxon>Pseudomonadota</taxon>
        <taxon>Gammaproteobacteria</taxon>
        <taxon>Enterobacterales</taxon>
        <taxon>Enterobacteriaceae</taxon>
        <taxon>Enterobacter</taxon>
        <taxon>Enterobacter cloacae complex</taxon>
        <taxon>Enterobacter cloacae complex clade S</taxon>
    </lineage>
</organism>
<gene>
    <name evidence="1" type="ORF">A3466_01445</name>
</gene>
<comment type="caution">
    <text evidence="1">The sequence shown here is derived from an EMBL/GenBank/DDBJ whole genome shotgun (WGS) entry which is preliminary data.</text>
</comment>
<sequence>MRAMLQLKKWHEAIKLQGSNPEDTQMEMRRFHRNVYLAGLQLQLLNPLLCSHIAESLGREGLTLDTLCQELSSADLLPAHGSAPVETDPAKANAEFSKQQLRQLRALMSDALQRQPPAALDEASREELTQLRSEVVYLKTLLDQQTRLLRKLSSGGAGSVQPTESVKNGQTEEIALSSLNAPAQKMKAIRQKGVF</sequence>
<accession>A0ABR5YMN9</accession>
<dbReference type="Proteomes" id="UP000076880">
    <property type="component" value="Unassembled WGS sequence"/>
</dbReference>
<name>A0ABR5YMN9_9ENTR</name>
<evidence type="ECO:0000313" key="2">
    <source>
        <dbReference type="Proteomes" id="UP000076880"/>
    </source>
</evidence>
<reference evidence="2" key="1">
    <citation type="submission" date="2016-03" db="EMBL/GenBank/DDBJ databases">
        <title>WGS of SAMN04393274.</title>
        <authorList>
            <person name="Adams M."/>
            <person name="Sutton G."/>
            <person name="Nelson K."/>
            <person name="Thaden J."/>
            <person name="Fowler V."/>
            <person name="Mccorrison J."/>
            <person name="Sanka R."/>
            <person name="Brinkac L."/>
            <person name="Nierman W."/>
        </authorList>
    </citation>
    <scope>NUCLEOTIDE SEQUENCE [LARGE SCALE GENOMIC DNA]</scope>
    <source>
        <strain evidence="2">GN06232</strain>
    </source>
</reference>
<keyword evidence="2" id="KW-1185">Reference proteome</keyword>
<dbReference type="EMBL" id="LVVA01000018">
    <property type="protein sequence ID" value="KZR32269.1"/>
    <property type="molecule type" value="Genomic_DNA"/>
</dbReference>
<proteinExistence type="predicted"/>